<dbReference type="EMBL" id="NIRI02000056">
    <property type="protein sequence ID" value="KAG5446605.1"/>
    <property type="molecule type" value="Genomic_DNA"/>
</dbReference>
<organism evidence="2 3">
    <name type="scientific">Clonorchis sinensis</name>
    <name type="common">Chinese liver fluke</name>
    <dbReference type="NCBI Taxonomy" id="79923"/>
    <lineage>
        <taxon>Eukaryota</taxon>
        <taxon>Metazoa</taxon>
        <taxon>Spiralia</taxon>
        <taxon>Lophotrochozoa</taxon>
        <taxon>Platyhelminthes</taxon>
        <taxon>Trematoda</taxon>
        <taxon>Digenea</taxon>
        <taxon>Opisthorchiida</taxon>
        <taxon>Opisthorchiata</taxon>
        <taxon>Opisthorchiidae</taxon>
        <taxon>Clonorchis</taxon>
    </lineage>
</organism>
<protein>
    <submittedName>
        <fullName evidence="2">Uncharacterized protein</fullName>
    </submittedName>
</protein>
<dbReference type="Proteomes" id="UP000286415">
    <property type="component" value="Unassembled WGS sequence"/>
</dbReference>
<accession>A0A3R7H635</accession>
<evidence type="ECO:0000313" key="2">
    <source>
        <dbReference type="EMBL" id="KAG5446605.1"/>
    </source>
</evidence>
<reference evidence="2 3" key="1">
    <citation type="journal article" date="2018" name="Biotechnol. Adv.">
        <title>Improved genomic resources and new bioinformatic workflow for the carcinogenic parasite Clonorchis sinensis: Biotechnological implications.</title>
        <authorList>
            <person name="Wang D."/>
            <person name="Korhonen P.K."/>
            <person name="Gasser R.B."/>
            <person name="Young N.D."/>
        </authorList>
    </citation>
    <scope>NUCLEOTIDE SEQUENCE [LARGE SCALE GENOMIC DNA]</scope>
    <source>
        <strain evidence="2">Cs-k2</strain>
    </source>
</reference>
<name>A0A3R7H635_CLOSI</name>
<feature type="compositionally biased region" description="Polar residues" evidence="1">
    <location>
        <begin position="23"/>
        <end position="35"/>
    </location>
</feature>
<feature type="region of interest" description="Disordered" evidence="1">
    <location>
        <begin position="20"/>
        <end position="39"/>
    </location>
</feature>
<sequence length="158" mass="17356">MLLSSHSSWNLAVGFTHSETNKSDTCTQESPTSLVNGEGGCPSGAPSIWCLKEKWHSRGTEALGGTRFNIRGSVESQPLHAATEGVQGIIMVISILAKAERLSVFFTELAQTEELWEFLKFKAGNTHLRHSIKARTIDDERRGKAESDAPQIAIFSQR</sequence>
<evidence type="ECO:0000256" key="1">
    <source>
        <dbReference type="SAM" id="MobiDB-lite"/>
    </source>
</evidence>
<comment type="caution">
    <text evidence="2">The sequence shown here is derived from an EMBL/GenBank/DDBJ whole genome shotgun (WGS) entry which is preliminary data.</text>
</comment>
<reference evidence="2 3" key="2">
    <citation type="journal article" date="2021" name="Genomics">
        <title>High-quality reference genome for Clonorchis sinensis.</title>
        <authorList>
            <person name="Young N.D."/>
            <person name="Stroehlein A.J."/>
            <person name="Kinkar L."/>
            <person name="Wang T."/>
            <person name="Sohn W.M."/>
            <person name="Chang B.C.H."/>
            <person name="Kaur P."/>
            <person name="Weisz D."/>
            <person name="Dudchenko O."/>
            <person name="Aiden E.L."/>
            <person name="Korhonen P.K."/>
            <person name="Gasser R.B."/>
        </authorList>
    </citation>
    <scope>NUCLEOTIDE SEQUENCE [LARGE SCALE GENOMIC DNA]</scope>
    <source>
        <strain evidence="2">Cs-k2</strain>
    </source>
</reference>
<evidence type="ECO:0000313" key="3">
    <source>
        <dbReference type="Proteomes" id="UP000286415"/>
    </source>
</evidence>
<keyword evidence="3" id="KW-1185">Reference proteome</keyword>
<dbReference type="AlphaFoldDB" id="A0A3R7H635"/>
<gene>
    <name evidence="2" type="ORF">CSKR_112435</name>
</gene>
<proteinExistence type="predicted"/>
<dbReference type="InParanoid" id="A0A3R7H635"/>